<dbReference type="PIRSF" id="PIRSF006603">
    <property type="entry name" value="DinF"/>
    <property type="match status" value="1"/>
</dbReference>
<protein>
    <recommendedName>
        <fullName evidence="4">Probable multidrug resistance protein NorM</fullName>
    </recommendedName>
    <alternativeName>
        <fullName evidence="12">Multidrug-efflux transporter</fullName>
    </alternativeName>
</protein>
<feature type="transmembrane region" description="Helical" evidence="13">
    <location>
        <begin position="60"/>
        <end position="79"/>
    </location>
</feature>
<feature type="transmembrane region" description="Helical" evidence="13">
    <location>
        <begin position="319"/>
        <end position="337"/>
    </location>
</feature>
<keyword evidence="9 13" id="KW-1133">Transmembrane helix</keyword>
<evidence type="ECO:0000256" key="6">
    <source>
        <dbReference type="ARBA" id="ARBA00022449"/>
    </source>
</evidence>
<evidence type="ECO:0000313" key="15">
    <source>
        <dbReference type="Proteomes" id="UP000261032"/>
    </source>
</evidence>
<evidence type="ECO:0000256" key="2">
    <source>
        <dbReference type="ARBA" id="ARBA00004651"/>
    </source>
</evidence>
<keyword evidence="6" id="KW-0050">Antiport</keyword>
<organism evidence="14 15">
    <name type="scientific">Thomasclavelia ramosa</name>
    <dbReference type="NCBI Taxonomy" id="1547"/>
    <lineage>
        <taxon>Bacteria</taxon>
        <taxon>Bacillati</taxon>
        <taxon>Bacillota</taxon>
        <taxon>Erysipelotrichia</taxon>
        <taxon>Erysipelotrichales</taxon>
        <taxon>Coprobacillaceae</taxon>
        <taxon>Thomasclavelia</taxon>
    </lineage>
</organism>
<evidence type="ECO:0000256" key="1">
    <source>
        <dbReference type="ARBA" id="ARBA00003408"/>
    </source>
</evidence>
<dbReference type="GO" id="GO:0006811">
    <property type="term" value="P:monoatomic ion transport"/>
    <property type="evidence" value="ECO:0007669"/>
    <property type="project" value="UniProtKB-KW"/>
</dbReference>
<evidence type="ECO:0000256" key="12">
    <source>
        <dbReference type="ARBA" id="ARBA00031636"/>
    </source>
</evidence>
<evidence type="ECO:0000256" key="4">
    <source>
        <dbReference type="ARBA" id="ARBA00020268"/>
    </source>
</evidence>
<dbReference type="CDD" id="cd13138">
    <property type="entry name" value="MATE_yoeA_like"/>
    <property type="match status" value="1"/>
</dbReference>
<evidence type="ECO:0000256" key="11">
    <source>
        <dbReference type="ARBA" id="ARBA00023136"/>
    </source>
</evidence>
<evidence type="ECO:0000256" key="13">
    <source>
        <dbReference type="SAM" id="Phobius"/>
    </source>
</evidence>
<dbReference type="InterPro" id="IPR002528">
    <property type="entry name" value="MATE_fam"/>
</dbReference>
<feature type="transmembrane region" description="Helical" evidence="13">
    <location>
        <begin position="357"/>
        <end position="375"/>
    </location>
</feature>
<comment type="caution">
    <text evidence="14">The sequence shown here is derived from an EMBL/GenBank/DDBJ whole genome shotgun (WGS) entry which is preliminary data.</text>
</comment>
<evidence type="ECO:0000256" key="9">
    <source>
        <dbReference type="ARBA" id="ARBA00022989"/>
    </source>
</evidence>
<evidence type="ECO:0000256" key="7">
    <source>
        <dbReference type="ARBA" id="ARBA00022475"/>
    </source>
</evidence>
<sequence>MEKKRIDILNGSIWDKILAFALPLAATSVLQQLFNSADVAVVGHFSGSNALAAVGSTSPITNLFITIFVGLSIGANVVISRFLGAQNEKDTSKAVHTSILLSIISGIVIALIGEVIAVWLLKIMSTPKEVLDQAALFLRITFIGMIFLTIYNFEAAILRAGGDTKRPLYCLLISGVVNVTLGLFFVVVCKLDVAGVALATLIADATSALLLFYILTKEQGPLKLSLEKLKIDKTITKDILFTGIPAAIQGMLFNVSNIIIQSGINSLGADVVAASTVGLNFEIYVYYLITGFSQASITFNSQNYGAGNYKRCIKSTRGCMILGTIFTVSLSMIFIVFDRFFAGIFTSNPKIVELATIRMTYILIFEVLNMTIEIMSGSLRGLGSPMISTLLCVIFTCGVRLGYMFLVFPHFNTYNMLLIIYPISWALTASSIIIAYFVTKKKKFNNLVGV</sequence>
<dbReference type="InterPro" id="IPR050222">
    <property type="entry name" value="MATE_MdtK"/>
</dbReference>
<proteinExistence type="inferred from homology"/>
<comment type="function">
    <text evidence="1">Multidrug efflux pump.</text>
</comment>
<dbReference type="RefSeq" id="WP_003535040.1">
    <property type="nucleotide sequence ID" value="NZ_AP031443.1"/>
</dbReference>
<dbReference type="AlphaFoldDB" id="A0A3E3EFZ3"/>
<dbReference type="GeneID" id="64197143"/>
<dbReference type="Proteomes" id="UP000261032">
    <property type="component" value="Unassembled WGS sequence"/>
</dbReference>
<dbReference type="InterPro" id="IPR048279">
    <property type="entry name" value="MdtK-like"/>
</dbReference>
<gene>
    <name evidence="14" type="ORF">DXB93_03180</name>
</gene>
<dbReference type="NCBIfam" id="TIGR00797">
    <property type="entry name" value="matE"/>
    <property type="match status" value="1"/>
</dbReference>
<feature type="transmembrane region" description="Helical" evidence="13">
    <location>
        <begin position="194"/>
        <end position="215"/>
    </location>
</feature>
<dbReference type="Pfam" id="PF01554">
    <property type="entry name" value="MatE"/>
    <property type="match status" value="2"/>
</dbReference>
<comment type="subcellular location">
    <subcellularLocation>
        <location evidence="2">Cell membrane</location>
        <topology evidence="2">Multi-pass membrane protein</topology>
    </subcellularLocation>
</comment>
<dbReference type="PANTHER" id="PTHR43298:SF2">
    <property type="entry name" value="FMN_FAD EXPORTER YEEO-RELATED"/>
    <property type="match status" value="1"/>
</dbReference>
<evidence type="ECO:0000256" key="5">
    <source>
        <dbReference type="ARBA" id="ARBA00022448"/>
    </source>
</evidence>
<feature type="transmembrane region" description="Helical" evidence="13">
    <location>
        <begin position="133"/>
        <end position="156"/>
    </location>
</feature>
<feature type="transmembrane region" description="Helical" evidence="13">
    <location>
        <begin position="168"/>
        <end position="188"/>
    </location>
</feature>
<dbReference type="PANTHER" id="PTHR43298">
    <property type="entry name" value="MULTIDRUG RESISTANCE PROTEIN NORM-RELATED"/>
    <property type="match status" value="1"/>
</dbReference>
<evidence type="ECO:0000256" key="3">
    <source>
        <dbReference type="ARBA" id="ARBA00010199"/>
    </source>
</evidence>
<name>A0A3E3EFZ3_9FIRM</name>
<dbReference type="GO" id="GO:0015297">
    <property type="term" value="F:antiporter activity"/>
    <property type="evidence" value="ECO:0007669"/>
    <property type="project" value="UniProtKB-KW"/>
</dbReference>
<evidence type="ECO:0000256" key="8">
    <source>
        <dbReference type="ARBA" id="ARBA00022692"/>
    </source>
</evidence>
<dbReference type="GO" id="GO:0005886">
    <property type="term" value="C:plasma membrane"/>
    <property type="evidence" value="ECO:0007669"/>
    <property type="project" value="UniProtKB-SubCell"/>
</dbReference>
<keyword evidence="10" id="KW-0406">Ion transport</keyword>
<keyword evidence="7" id="KW-1003">Cell membrane</keyword>
<keyword evidence="11 13" id="KW-0472">Membrane</keyword>
<feature type="transmembrane region" description="Helical" evidence="13">
    <location>
        <begin position="387"/>
        <end position="408"/>
    </location>
</feature>
<feature type="transmembrane region" description="Helical" evidence="13">
    <location>
        <begin position="414"/>
        <end position="438"/>
    </location>
</feature>
<evidence type="ECO:0000313" key="14">
    <source>
        <dbReference type="EMBL" id="RGD86835.1"/>
    </source>
</evidence>
<keyword evidence="5" id="KW-0813">Transport</keyword>
<reference evidence="14 15" key="1">
    <citation type="submission" date="2018-08" db="EMBL/GenBank/DDBJ databases">
        <title>A genome reference for cultivated species of the human gut microbiota.</title>
        <authorList>
            <person name="Zou Y."/>
            <person name="Xue W."/>
            <person name="Luo G."/>
        </authorList>
    </citation>
    <scope>NUCLEOTIDE SEQUENCE [LARGE SCALE GENOMIC DNA]</scope>
    <source>
        <strain evidence="14 15">OM06-4</strain>
    </source>
</reference>
<accession>A0A3E3EFZ3</accession>
<keyword evidence="8 13" id="KW-0812">Transmembrane</keyword>
<evidence type="ECO:0000256" key="10">
    <source>
        <dbReference type="ARBA" id="ARBA00023065"/>
    </source>
</evidence>
<dbReference type="GO" id="GO:0042910">
    <property type="term" value="F:xenobiotic transmembrane transporter activity"/>
    <property type="evidence" value="ECO:0007669"/>
    <property type="project" value="InterPro"/>
</dbReference>
<comment type="similarity">
    <text evidence="3">Belongs to the multi antimicrobial extrusion (MATE) (TC 2.A.66.1) family.</text>
</comment>
<dbReference type="EMBL" id="QUSL01000003">
    <property type="protein sequence ID" value="RGD86835.1"/>
    <property type="molecule type" value="Genomic_DNA"/>
</dbReference>
<feature type="transmembrane region" description="Helical" evidence="13">
    <location>
        <begin position="99"/>
        <end position="121"/>
    </location>
</feature>